<dbReference type="PROSITE" id="PS51736">
    <property type="entry name" value="RECOMBINASES_3"/>
    <property type="match status" value="1"/>
</dbReference>
<keyword evidence="5" id="KW-1185">Reference proteome</keyword>
<dbReference type="OrthoDB" id="9797501at2"/>
<dbReference type="InterPro" id="IPR025827">
    <property type="entry name" value="Zn_ribbon_recom_dom"/>
</dbReference>
<keyword evidence="1" id="KW-0175">Coiled coil</keyword>
<dbReference type="Gene3D" id="3.40.50.1390">
    <property type="entry name" value="Resolvase, N-terminal catalytic domain"/>
    <property type="match status" value="1"/>
</dbReference>
<protein>
    <submittedName>
        <fullName evidence="4">Recombinase family protein</fullName>
    </submittedName>
</protein>
<sequence length="510" mass="58027">MRCAIYARVSTKRDEQRNSLDNQITYTTNIVKDNAWQLAGTYIDDGISGTTFLKREAIQQLIHDAKKKKFDVVIAKSVSRFGRSSVESMTVADELEQRYNIRLIFPEDNYDTATSDTKFMFRLKAILAEEESRKLSARIKIGRQTGARLGKYQASLTAFGYKRGDDGKLTLDEQYSPIVREMFDLYLYKGWGWYRIASHLNSRKVPTPRTVSGGSNKGAMWLESSIRVILENVVYTGALVQHREETMDFISKKRKTVAPDKQIIVKDAHPAIITHEEHIAALEKMRAKGKHKYNGQESTFAHVARCADCGKGMMYRKDRLGKEGDAYVCGGYVKHTSAYCSSHIIANNKLMDTIKADLQELITNNVRMEQLYNIAGGELELNQTSYTKELQGVNKQLAKREGEFRSLLTLFQQKAIGIEQFKSTNENIQSEQSRLTARKTELEALIESKKDTERYLQDFQRQVNKIAKLDIANEQVLKHIIQKLINKIEVHADGSVKIIYNIARPASLGA</sequence>
<dbReference type="CDD" id="cd00338">
    <property type="entry name" value="Ser_Recombinase"/>
    <property type="match status" value="1"/>
</dbReference>
<feature type="domain" description="Resolvase/invertase-type recombinase catalytic" evidence="2">
    <location>
        <begin position="2"/>
        <end position="150"/>
    </location>
</feature>
<dbReference type="Pfam" id="PF07508">
    <property type="entry name" value="Recombinase"/>
    <property type="match status" value="1"/>
</dbReference>
<dbReference type="RefSeq" id="WP_119150429.1">
    <property type="nucleotide sequence ID" value="NZ_JBHSOV010000048.1"/>
</dbReference>
<dbReference type="InterPro" id="IPR038109">
    <property type="entry name" value="DNA_bind_recomb_sf"/>
</dbReference>
<evidence type="ECO:0000256" key="1">
    <source>
        <dbReference type="SAM" id="Coils"/>
    </source>
</evidence>
<dbReference type="SUPFAM" id="SSF53041">
    <property type="entry name" value="Resolvase-like"/>
    <property type="match status" value="1"/>
</dbReference>
<dbReference type="Pfam" id="PF13408">
    <property type="entry name" value="Zn_ribbon_recom"/>
    <property type="match status" value="1"/>
</dbReference>
<dbReference type="Gene3D" id="3.90.1750.20">
    <property type="entry name" value="Putative Large Serine Recombinase, Chain B, Domain 2"/>
    <property type="match status" value="1"/>
</dbReference>
<evidence type="ECO:0000313" key="5">
    <source>
        <dbReference type="Proteomes" id="UP000266340"/>
    </source>
</evidence>
<proteinExistence type="predicted"/>
<accession>A0A398CSU1</accession>
<dbReference type="Proteomes" id="UP000266340">
    <property type="component" value="Unassembled WGS sequence"/>
</dbReference>
<dbReference type="InterPro" id="IPR050639">
    <property type="entry name" value="SSR_resolvase"/>
</dbReference>
<evidence type="ECO:0000259" key="2">
    <source>
        <dbReference type="PROSITE" id="PS51736"/>
    </source>
</evidence>
<dbReference type="InterPro" id="IPR011109">
    <property type="entry name" value="DNA_bind_recombinase_dom"/>
</dbReference>
<dbReference type="PANTHER" id="PTHR30461:SF23">
    <property type="entry name" value="DNA RECOMBINASE-RELATED"/>
    <property type="match status" value="1"/>
</dbReference>
<comment type="caution">
    <text evidence="4">The sequence shown here is derived from an EMBL/GenBank/DDBJ whole genome shotgun (WGS) entry which is preliminary data.</text>
</comment>
<gene>
    <name evidence="4" type="ORF">D3H35_16920</name>
</gene>
<feature type="domain" description="Recombinase" evidence="3">
    <location>
        <begin position="158"/>
        <end position="291"/>
    </location>
</feature>
<dbReference type="InterPro" id="IPR006119">
    <property type="entry name" value="Resolv_N"/>
</dbReference>
<dbReference type="EMBL" id="QXJM01000039">
    <property type="protein sequence ID" value="RIE02391.1"/>
    <property type="molecule type" value="Genomic_DNA"/>
</dbReference>
<dbReference type="GO" id="GO:0000150">
    <property type="term" value="F:DNA strand exchange activity"/>
    <property type="evidence" value="ECO:0007669"/>
    <property type="project" value="InterPro"/>
</dbReference>
<name>A0A398CSU1_9BACL</name>
<dbReference type="PANTHER" id="PTHR30461">
    <property type="entry name" value="DNA-INVERTASE FROM LAMBDOID PROPHAGE"/>
    <property type="match status" value="1"/>
</dbReference>
<feature type="coiled-coil region" evidence="1">
    <location>
        <begin position="418"/>
        <end position="462"/>
    </location>
</feature>
<dbReference type="SMART" id="SM00857">
    <property type="entry name" value="Resolvase"/>
    <property type="match status" value="1"/>
</dbReference>
<evidence type="ECO:0000259" key="3">
    <source>
        <dbReference type="PROSITE" id="PS51737"/>
    </source>
</evidence>
<dbReference type="AlphaFoldDB" id="A0A398CSU1"/>
<organism evidence="4 5">
    <name type="scientific">Cohnella faecalis</name>
    <dbReference type="NCBI Taxonomy" id="2315694"/>
    <lineage>
        <taxon>Bacteria</taxon>
        <taxon>Bacillati</taxon>
        <taxon>Bacillota</taxon>
        <taxon>Bacilli</taxon>
        <taxon>Bacillales</taxon>
        <taxon>Paenibacillaceae</taxon>
        <taxon>Cohnella</taxon>
    </lineage>
</organism>
<reference evidence="4 5" key="1">
    <citation type="submission" date="2018-09" db="EMBL/GenBank/DDBJ databases">
        <title>Cohnella cavernae sp. nov., isolated from a karst cave.</title>
        <authorList>
            <person name="Zhu H."/>
        </authorList>
    </citation>
    <scope>NUCLEOTIDE SEQUENCE [LARGE SCALE GENOMIC DNA]</scope>
    <source>
        <strain evidence="4 5">K2E09-144</strain>
    </source>
</reference>
<dbReference type="PROSITE" id="PS51737">
    <property type="entry name" value="RECOMBINASE_DNA_BIND"/>
    <property type="match status" value="1"/>
</dbReference>
<evidence type="ECO:0000313" key="4">
    <source>
        <dbReference type="EMBL" id="RIE02391.1"/>
    </source>
</evidence>
<dbReference type="InterPro" id="IPR036162">
    <property type="entry name" value="Resolvase-like_N_sf"/>
</dbReference>
<dbReference type="Pfam" id="PF00239">
    <property type="entry name" value="Resolvase"/>
    <property type="match status" value="1"/>
</dbReference>
<dbReference type="GO" id="GO:0003677">
    <property type="term" value="F:DNA binding"/>
    <property type="evidence" value="ECO:0007669"/>
    <property type="project" value="InterPro"/>
</dbReference>